<dbReference type="VEuPathDB" id="FungiDB:BO80DRAFT_440377"/>
<feature type="region of interest" description="Disordered" evidence="1">
    <location>
        <begin position="148"/>
        <end position="190"/>
    </location>
</feature>
<dbReference type="RefSeq" id="XP_025579930.1">
    <property type="nucleotide sequence ID" value="XM_025721124.1"/>
</dbReference>
<feature type="region of interest" description="Disordered" evidence="1">
    <location>
        <begin position="626"/>
        <end position="654"/>
    </location>
</feature>
<proteinExistence type="predicted"/>
<evidence type="ECO:0000313" key="2">
    <source>
        <dbReference type="EMBL" id="RAL05603.1"/>
    </source>
</evidence>
<dbReference type="OrthoDB" id="2351940at2759"/>
<dbReference type="Proteomes" id="UP000249402">
    <property type="component" value="Unassembled WGS sequence"/>
</dbReference>
<gene>
    <name evidence="2" type="ORF">BO80DRAFT_440377</name>
</gene>
<feature type="compositionally biased region" description="Low complexity" evidence="1">
    <location>
        <begin position="288"/>
        <end position="297"/>
    </location>
</feature>
<name>A0A395HDQ5_9EURO</name>
<dbReference type="STRING" id="1448316.A0A395HDQ5"/>
<dbReference type="GeneID" id="37225989"/>
<dbReference type="EMBL" id="KZ824420">
    <property type="protein sequence ID" value="RAL05603.1"/>
    <property type="molecule type" value="Genomic_DNA"/>
</dbReference>
<dbReference type="AlphaFoldDB" id="A0A395HDQ5"/>
<feature type="region of interest" description="Disordered" evidence="1">
    <location>
        <begin position="254"/>
        <end position="364"/>
    </location>
</feature>
<organism evidence="2 3">
    <name type="scientific">Aspergillus ibericus CBS 121593</name>
    <dbReference type="NCBI Taxonomy" id="1448316"/>
    <lineage>
        <taxon>Eukaryota</taxon>
        <taxon>Fungi</taxon>
        <taxon>Dikarya</taxon>
        <taxon>Ascomycota</taxon>
        <taxon>Pezizomycotina</taxon>
        <taxon>Eurotiomycetes</taxon>
        <taxon>Eurotiomycetidae</taxon>
        <taxon>Eurotiales</taxon>
        <taxon>Aspergillaceae</taxon>
        <taxon>Aspergillus</taxon>
        <taxon>Aspergillus subgen. Circumdati</taxon>
    </lineage>
</organism>
<feature type="compositionally biased region" description="Basic and acidic residues" evidence="1">
    <location>
        <begin position="9"/>
        <end position="23"/>
    </location>
</feature>
<feature type="compositionally biased region" description="Basic residues" evidence="1">
    <location>
        <begin position="24"/>
        <end position="35"/>
    </location>
</feature>
<feature type="compositionally biased region" description="Polar residues" evidence="1">
    <location>
        <begin position="274"/>
        <end position="285"/>
    </location>
</feature>
<feature type="region of interest" description="Disordered" evidence="1">
    <location>
        <begin position="1"/>
        <end position="43"/>
    </location>
</feature>
<protein>
    <submittedName>
        <fullName evidence="2">Uncharacterized protein</fullName>
    </submittedName>
</protein>
<evidence type="ECO:0000256" key="1">
    <source>
        <dbReference type="SAM" id="MobiDB-lite"/>
    </source>
</evidence>
<feature type="region of interest" description="Disordered" evidence="1">
    <location>
        <begin position="514"/>
        <end position="582"/>
    </location>
</feature>
<evidence type="ECO:0000313" key="3">
    <source>
        <dbReference type="Proteomes" id="UP000249402"/>
    </source>
</evidence>
<keyword evidence="3" id="KW-1185">Reference proteome</keyword>
<reference evidence="2 3" key="1">
    <citation type="submission" date="2018-02" db="EMBL/GenBank/DDBJ databases">
        <title>The genomes of Aspergillus section Nigri reveals drivers in fungal speciation.</title>
        <authorList>
            <consortium name="DOE Joint Genome Institute"/>
            <person name="Vesth T.C."/>
            <person name="Nybo J."/>
            <person name="Theobald S."/>
            <person name="Brandl J."/>
            <person name="Frisvad J.C."/>
            <person name="Nielsen K.F."/>
            <person name="Lyhne E.K."/>
            <person name="Kogle M.E."/>
            <person name="Kuo A."/>
            <person name="Riley R."/>
            <person name="Clum A."/>
            <person name="Nolan M."/>
            <person name="Lipzen A."/>
            <person name="Salamov A."/>
            <person name="Henrissat B."/>
            <person name="Wiebenga A."/>
            <person name="De vries R.P."/>
            <person name="Grigoriev I.V."/>
            <person name="Mortensen U.H."/>
            <person name="Andersen M.R."/>
            <person name="Baker S.E."/>
        </authorList>
    </citation>
    <scope>NUCLEOTIDE SEQUENCE [LARGE SCALE GENOMIC DNA]</scope>
    <source>
        <strain evidence="2 3">CBS 121593</strain>
    </source>
</reference>
<sequence length="719" mass="80600">MQMTVSNKACREVNEPRFEQETRVKRREQSKRREKPTRARSSPITCRAAADKANRITYRRPANSPEIHPSIHTPLPSSSLYRPHPSSILLRALCCRNTLTGYLGAVLVSFLPSCLSACRVGGTLFAGDPTLPHIGIVALLSPLPPLRLPPTDDQRPHTGWYSGNYDYPPASRRPSRGARTNDRQQQPPVSRLQHLRELLNSERNRSDFAFARAVETLNQEMDDYRSSRVWGRSSFEQATADLDHHMQQLRERVLRDRPNGPSSAPMRPGAPRLQPSNVTMTNPEENTSDPSRSGSRTPRPRSGRGSDRSSRGRRSRDSNLASLLDTPVPRLDSPTVPPQQFEAEHPLDRARTKRRKLESDDNREGLHGFRYGQYGQVVPGALRMELASCDGGTYEPNGESSWPENVLRNDTSVYCTKSDRCNLVLKHHGESPFCLKKIVIKAPKIGYDAPIREGMVFVSMSSDELLARTAAFEVQYETTRSFARNRPRGLQPSQEYLNAYRPPLQSLDRGSIADHISDSESDTTDEPGGAVNEPDLTSEFRITTEYGEQSGGRLDHDDQNDDDDLLSLTDTDSLPVGRMDDDNIVCSDSDMSLSDDDASGLSTFARRRQELARRVRAMRRQYIAEQEGQARRRATSAMPGPSLRSEPALSSESAVMKPHARFSIERNKAMVSIKFDPPPSGRYILVKLWSPRSGTNIDIQSIIAYGYAGTRFFPALSFR</sequence>
<accession>A0A395HDQ5</accession>